<reference evidence="1 2" key="1">
    <citation type="journal article" date="2008" name="FEMS Yeast Res.">
        <title>Comparative genome analysis of a Saccharomyces cerevisiae wine strain.</title>
        <authorList>
            <person name="Borneman A.R."/>
            <person name="Forgan A.H."/>
            <person name="Pretorius I.S."/>
            <person name="Chambers P.J."/>
        </authorList>
    </citation>
    <scope>NUCLEOTIDE SEQUENCE [LARGE SCALE GENOMIC DNA]</scope>
    <source>
        <strain evidence="1 2">AWRI1631</strain>
    </source>
</reference>
<evidence type="ECO:0000313" key="2">
    <source>
        <dbReference type="Proteomes" id="UP000008988"/>
    </source>
</evidence>
<name>B5VFF4_YEAS6</name>
<protein>
    <submittedName>
        <fullName evidence="1">Uncharacterized protein</fullName>
    </submittedName>
</protein>
<comment type="caution">
    <text evidence="1">The sequence shown here is derived from an EMBL/GenBank/DDBJ whole genome shotgun (WGS) entry which is preliminary data.</text>
</comment>
<organism evidence="1 2">
    <name type="scientific">Saccharomyces cerevisiae (strain AWRI1631)</name>
    <name type="common">Baker's yeast</name>
    <dbReference type="NCBI Taxonomy" id="545124"/>
    <lineage>
        <taxon>Eukaryota</taxon>
        <taxon>Fungi</taxon>
        <taxon>Dikarya</taxon>
        <taxon>Ascomycota</taxon>
        <taxon>Saccharomycotina</taxon>
        <taxon>Saccharomycetes</taxon>
        <taxon>Saccharomycetales</taxon>
        <taxon>Saccharomycetaceae</taxon>
        <taxon>Saccharomyces</taxon>
    </lineage>
</organism>
<sequence length="34" mass="4104">MKIIDILYWNKEKNVVETQMMKNHNSGLQQKEVL</sequence>
<accession>B5VFF4</accession>
<proteinExistence type="predicted"/>
<dbReference type="EMBL" id="ABSV01000347">
    <property type="protein sequence ID" value="EDZ73337.1"/>
    <property type="molecule type" value="Genomic_DNA"/>
</dbReference>
<gene>
    <name evidence="1" type="ORF">AWRI1631_41220</name>
</gene>
<evidence type="ECO:0000313" key="1">
    <source>
        <dbReference type="EMBL" id="EDZ73337.1"/>
    </source>
</evidence>
<dbReference type="AlphaFoldDB" id="B5VFF4"/>
<dbReference type="Proteomes" id="UP000008988">
    <property type="component" value="Unassembled WGS sequence"/>
</dbReference>